<dbReference type="SMART" id="SM00382">
    <property type="entry name" value="AAA"/>
    <property type="match status" value="1"/>
</dbReference>
<dbReference type="AlphaFoldDB" id="G7VG37"/>
<dbReference type="SUPFAM" id="SSF52540">
    <property type="entry name" value="P-loop containing nucleoside triphosphate hydrolases"/>
    <property type="match status" value="1"/>
</dbReference>
<dbReference type="InterPro" id="IPR027417">
    <property type="entry name" value="P-loop_NTPase"/>
</dbReference>
<dbReference type="Gene3D" id="3.40.50.300">
    <property type="entry name" value="P-loop containing nucleotide triphosphate hydrolases"/>
    <property type="match status" value="1"/>
</dbReference>
<dbReference type="BioCyc" id="PSP1104324:GJSN-1590-MONOMER"/>
<protein>
    <submittedName>
        <fullName evidence="2">ATPase associated with various cellular activities, AAA_5</fullName>
    </submittedName>
</protein>
<dbReference type="HOGENOM" id="CLU_018678_0_0_2"/>
<dbReference type="STRING" id="1104324.P186_1619"/>
<dbReference type="PANTHER" id="PTHR32204:SF0">
    <property type="entry name" value="ATPASE RAVA"/>
    <property type="match status" value="1"/>
</dbReference>
<dbReference type="KEGG" id="pyr:P186_1619"/>
<dbReference type="PANTHER" id="PTHR32204">
    <property type="entry name" value="ATPASE RAVA"/>
    <property type="match status" value="1"/>
</dbReference>
<dbReference type="EMBL" id="CP003098">
    <property type="protein sequence ID" value="AET33035.1"/>
    <property type="molecule type" value="Genomic_DNA"/>
</dbReference>
<reference evidence="2 3" key="1">
    <citation type="journal article" date="2012" name="J. Bacteriol.">
        <title>Complete genome sequence of strain 1860, a crenarchaeon of the genus pyrobaculum able to grow with various electron acceptors.</title>
        <authorList>
            <person name="Mardanov A.V."/>
            <person name="Gumerov V.M."/>
            <person name="Slobodkina G.B."/>
            <person name="Beletsky A.V."/>
            <person name="Bonch-Osmolovskaya E.A."/>
            <person name="Ravin N.V."/>
            <person name="Skryabin K.G."/>
        </authorList>
    </citation>
    <scope>NUCLEOTIDE SEQUENCE [LARGE SCALE GENOMIC DNA]</scope>
    <source>
        <strain evidence="2 3">1860</strain>
    </source>
</reference>
<name>G7VG37_9CREN</name>
<accession>G7VG37</accession>
<sequence>MKHVEDLLQRIVQVRKVLDGLFFKFSDEVTASLTAVLTRENFILIGPPGTAKTMLVASTSKLLKARWFYRLLTKFTEIEEVIGPIDVVELLKGNVKRIYTNSIVEADFALLDEIFNASSAILNTMLTILNERVIYDGGSIIPVKTWTVFGATNRIPDEEELQALYDRFPLRVFTKYANPEETEDLIKAGLRLRREYENLAPIMSMDEVKKLNEYIQSYVYENMNTIVKHISPIVASYLDHVVISNRTRVKVPLYVVSYLTVLGLRPPDIDAAVVRAGTLKVLKYLVKDREDLSEYESFLATHMPGNLSVLYDMVNEIKALISNNALSIAKEKLKEAYELFEKSVADPVTYRFFQVEIEEIKSTLEMLKSQV</sequence>
<evidence type="ECO:0000259" key="1">
    <source>
        <dbReference type="SMART" id="SM00382"/>
    </source>
</evidence>
<dbReference type="InterPro" id="IPR045427">
    <property type="entry name" value="MoxR"/>
</dbReference>
<dbReference type="Pfam" id="PF20030">
    <property type="entry name" value="bpMoxR"/>
    <property type="match status" value="1"/>
</dbReference>
<keyword evidence="3" id="KW-1185">Reference proteome</keyword>
<gene>
    <name evidence="2" type="ORF">P186_1619</name>
</gene>
<organism evidence="2 3">
    <name type="scientific">Pyrobaculum ferrireducens</name>
    <dbReference type="NCBI Taxonomy" id="1104324"/>
    <lineage>
        <taxon>Archaea</taxon>
        <taxon>Thermoproteota</taxon>
        <taxon>Thermoprotei</taxon>
        <taxon>Thermoproteales</taxon>
        <taxon>Thermoproteaceae</taxon>
        <taxon>Pyrobaculum</taxon>
    </lineage>
</organism>
<dbReference type="InterPro" id="IPR050513">
    <property type="entry name" value="RavA_ATPases"/>
</dbReference>
<evidence type="ECO:0000313" key="2">
    <source>
        <dbReference type="EMBL" id="AET33035.1"/>
    </source>
</evidence>
<proteinExistence type="predicted"/>
<dbReference type="Proteomes" id="UP000005867">
    <property type="component" value="Chromosome"/>
</dbReference>
<feature type="domain" description="AAA+ ATPase" evidence="1">
    <location>
        <begin position="38"/>
        <end position="178"/>
    </location>
</feature>
<dbReference type="InterPro" id="IPR003593">
    <property type="entry name" value="AAA+_ATPase"/>
</dbReference>
<dbReference type="CDD" id="cd00009">
    <property type="entry name" value="AAA"/>
    <property type="match status" value="1"/>
</dbReference>
<dbReference type="eggNOG" id="arCOG00436">
    <property type="taxonomic scope" value="Archaea"/>
</dbReference>
<evidence type="ECO:0000313" key="3">
    <source>
        <dbReference type="Proteomes" id="UP000005867"/>
    </source>
</evidence>